<organism evidence="1 2">
    <name type="scientific">Phocaeicola coprocola DSM 17136</name>
    <dbReference type="NCBI Taxonomy" id="470145"/>
    <lineage>
        <taxon>Bacteria</taxon>
        <taxon>Pseudomonadati</taxon>
        <taxon>Bacteroidota</taxon>
        <taxon>Bacteroidia</taxon>
        <taxon>Bacteroidales</taxon>
        <taxon>Bacteroidaceae</taxon>
        <taxon>Phocaeicola</taxon>
    </lineage>
</organism>
<name>B3JN77_9BACT</name>
<evidence type="ECO:0000313" key="1">
    <source>
        <dbReference type="EMBL" id="EDU99546.1"/>
    </source>
</evidence>
<gene>
    <name evidence="1" type="ORF">BACCOP_03390</name>
</gene>
<evidence type="ECO:0000313" key="2">
    <source>
        <dbReference type="Proteomes" id="UP000003146"/>
    </source>
</evidence>
<sequence>MYPMFVSCFVRFYKLACRYPSVCGSYRTGKRGCPEGCNPVGSLGCF</sequence>
<proteinExistence type="predicted"/>
<comment type="caution">
    <text evidence="1">The sequence shown here is derived from an EMBL/GenBank/DDBJ whole genome shotgun (WGS) entry which is preliminary data.</text>
</comment>
<protein>
    <submittedName>
        <fullName evidence="1">Uncharacterized protein</fullName>
    </submittedName>
</protein>
<reference evidence="1 2" key="2">
    <citation type="submission" date="2008-04" db="EMBL/GenBank/DDBJ databases">
        <authorList>
            <person name="Fulton L."/>
            <person name="Clifton S."/>
            <person name="Fulton B."/>
            <person name="Xu J."/>
            <person name="Minx P."/>
            <person name="Pepin K.H."/>
            <person name="Johnson M."/>
            <person name="Thiruvilangam P."/>
            <person name="Bhonagiri V."/>
            <person name="Nash W.E."/>
            <person name="Mardis E.R."/>
            <person name="Wilson R.K."/>
        </authorList>
    </citation>
    <scope>NUCLEOTIDE SEQUENCE [LARGE SCALE GENOMIC DNA]</scope>
    <source>
        <strain evidence="1 2">DSM 17136</strain>
    </source>
</reference>
<reference evidence="1 2" key="1">
    <citation type="submission" date="2008-04" db="EMBL/GenBank/DDBJ databases">
        <title>Draft genome sequence of Bacteroides coprocola (DSM 17136).</title>
        <authorList>
            <person name="Sudarsanam P."/>
            <person name="Ley R."/>
            <person name="Guruge J."/>
            <person name="Turnbaugh P.J."/>
            <person name="Mahowald M."/>
            <person name="Liep D."/>
            <person name="Gordon J."/>
        </authorList>
    </citation>
    <scope>NUCLEOTIDE SEQUENCE [LARGE SCALE GENOMIC DNA]</scope>
    <source>
        <strain evidence="1 2">DSM 17136</strain>
    </source>
</reference>
<dbReference type="HOGENOM" id="CLU_3180005_0_0_10"/>
<accession>B3JN77</accession>
<dbReference type="Proteomes" id="UP000003146">
    <property type="component" value="Unassembled WGS sequence"/>
</dbReference>
<dbReference type="AlphaFoldDB" id="B3JN77"/>
<dbReference type="EMBL" id="ABIY02000116">
    <property type="protein sequence ID" value="EDU99546.1"/>
    <property type="molecule type" value="Genomic_DNA"/>
</dbReference>